<keyword evidence="1" id="KW-1133">Transmembrane helix</keyword>
<feature type="transmembrane region" description="Helical" evidence="1">
    <location>
        <begin position="52"/>
        <end position="74"/>
    </location>
</feature>
<keyword evidence="1" id="KW-0472">Membrane</keyword>
<dbReference type="AlphaFoldDB" id="A0AAW0UK76"/>
<dbReference type="InterPro" id="IPR031720">
    <property type="entry name" value="DUF4728"/>
</dbReference>
<gene>
    <name evidence="2" type="ORF">O3P69_003312</name>
</gene>
<dbReference type="PANTHER" id="PTHR36694">
    <property type="entry name" value="PASIFLORA 1, ISOFORM A-RELATED"/>
    <property type="match status" value="1"/>
</dbReference>
<keyword evidence="3" id="KW-1185">Reference proteome</keyword>
<feature type="transmembrane region" description="Helical" evidence="1">
    <location>
        <begin position="80"/>
        <end position="102"/>
    </location>
</feature>
<proteinExistence type="predicted"/>
<comment type="caution">
    <text evidence="2">The sequence shown here is derived from an EMBL/GenBank/DDBJ whole genome shotgun (WGS) entry which is preliminary data.</text>
</comment>
<evidence type="ECO:0000313" key="3">
    <source>
        <dbReference type="Proteomes" id="UP001487740"/>
    </source>
</evidence>
<sequence>MGAGLGRSAAVAGEEREALAWRRQCWRNVGMGEHKCVVSYCCCGCSLRSGSLAIGIVVLILSLLNAIYNIIAAIRTGVTVGWIGFATNLFVVIVSCILIMGIRQERRGFVMTWVITMVVIIIINIITSIIALVTTFSLVAGLIVLVVMGVFIYLVVVVRSYALTLGSSAGVA</sequence>
<dbReference type="Proteomes" id="UP001487740">
    <property type="component" value="Unassembled WGS sequence"/>
</dbReference>
<dbReference type="EMBL" id="JARAKH010000010">
    <property type="protein sequence ID" value="KAK8400557.1"/>
    <property type="molecule type" value="Genomic_DNA"/>
</dbReference>
<reference evidence="2 3" key="1">
    <citation type="submission" date="2023-03" db="EMBL/GenBank/DDBJ databases">
        <title>High-quality genome of Scylla paramamosain provides insights in environmental adaptation.</title>
        <authorList>
            <person name="Zhang L."/>
        </authorList>
    </citation>
    <scope>NUCLEOTIDE SEQUENCE [LARGE SCALE GENOMIC DNA]</scope>
    <source>
        <strain evidence="2">LZ_2023a</strain>
        <tissue evidence="2">Muscle</tissue>
    </source>
</reference>
<name>A0AAW0UK76_SCYPA</name>
<dbReference type="PANTHER" id="PTHR36694:SF11">
    <property type="entry name" value="LP21121P-RELATED"/>
    <property type="match status" value="1"/>
</dbReference>
<evidence type="ECO:0000313" key="2">
    <source>
        <dbReference type="EMBL" id="KAK8400557.1"/>
    </source>
</evidence>
<feature type="transmembrane region" description="Helical" evidence="1">
    <location>
        <begin position="138"/>
        <end position="158"/>
    </location>
</feature>
<protein>
    <submittedName>
        <fullName evidence="2">Uncharacterized protein</fullName>
    </submittedName>
</protein>
<evidence type="ECO:0000256" key="1">
    <source>
        <dbReference type="SAM" id="Phobius"/>
    </source>
</evidence>
<feature type="transmembrane region" description="Helical" evidence="1">
    <location>
        <begin position="109"/>
        <end position="132"/>
    </location>
</feature>
<dbReference type="Pfam" id="PF15860">
    <property type="entry name" value="DUF4728"/>
    <property type="match status" value="1"/>
</dbReference>
<keyword evidence="1" id="KW-0812">Transmembrane</keyword>
<accession>A0AAW0UK76</accession>
<organism evidence="2 3">
    <name type="scientific">Scylla paramamosain</name>
    <name type="common">Mud crab</name>
    <dbReference type="NCBI Taxonomy" id="85552"/>
    <lineage>
        <taxon>Eukaryota</taxon>
        <taxon>Metazoa</taxon>
        <taxon>Ecdysozoa</taxon>
        <taxon>Arthropoda</taxon>
        <taxon>Crustacea</taxon>
        <taxon>Multicrustacea</taxon>
        <taxon>Malacostraca</taxon>
        <taxon>Eumalacostraca</taxon>
        <taxon>Eucarida</taxon>
        <taxon>Decapoda</taxon>
        <taxon>Pleocyemata</taxon>
        <taxon>Brachyura</taxon>
        <taxon>Eubrachyura</taxon>
        <taxon>Portunoidea</taxon>
        <taxon>Portunidae</taxon>
        <taxon>Portuninae</taxon>
        <taxon>Scylla</taxon>
    </lineage>
</organism>